<sequence>MHQNFARGFCHWGQNCRFSHDRKAAQVCRYFQSGFCSYGERCSQDTSCWADGTLCLQLRAHPRGASAGGGPLWPRAPCPPQLLGLGACGHGPGLGGGPAQLGPPCPQRDARGLQVPKHGGCRGKESQGEHPRTCPCGAVAMGSAVWLHLQVPKELGAVAVPVSSEALRARSEAMVCGICMDRVYEKPLPEERLFGILPNCSHAYCLSCIRKWRRSRDFQSTVIKACPECRVTSSYYIPHKYWVSEGAEKEKLIKTFKARTGKIRCKFFARNRGCCPFKSDCIYLHELPACQPPRCRQQHPRVPIVSGVAHRGGAWQCSRLGFILSPVLQDPSSESSDEDEELCMLEWALSLAVVEADFQHSRYGHEMLLVEFNDSD</sequence>
<reference evidence="10" key="2">
    <citation type="submission" date="2025-09" db="UniProtKB">
        <authorList>
            <consortium name="Ensembl"/>
        </authorList>
    </citation>
    <scope>IDENTIFICATION</scope>
</reference>
<evidence type="ECO:0000256" key="5">
    <source>
        <dbReference type="ARBA" id="ARBA00022771"/>
    </source>
</evidence>
<dbReference type="AlphaFoldDB" id="A0A8B9GBG3"/>
<dbReference type="PROSITE" id="PS50089">
    <property type="entry name" value="ZF_RING_2"/>
    <property type="match status" value="1"/>
</dbReference>
<evidence type="ECO:0000256" key="4">
    <source>
        <dbReference type="ARBA" id="ARBA00022723"/>
    </source>
</evidence>
<evidence type="ECO:0000313" key="10">
    <source>
        <dbReference type="Ensembl" id="ENSACOP00000021763.1"/>
    </source>
</evidence>
<dbReference type="Gene3D" id="4.10.1000.10">
    <property type="entry name" value="Zinc finger, CCCH-type"/>
    <property type="match status" value="1"/>
</dbReference>
<evidence type="ECO:0000256" key="3">
    <source>
        <dbReference type="ARBA" id="ARBA00022679"/>
    </source>
</evidence>
<dbReference type="Proteomes" id="UP000694522">
    <property type="component" value="Unplaced"/>
</dbReference>
<feature type="domain" description="RING-type" evidence="8">
    <location>
        <begin position="176"/>
        <end position="230"/>
    </location>
</feature>
<dbReference type="InterPro" id="IPR000571">
    <property type="entry name" value="Znf_CCCH"/>
</dbReference>
<dbReference type="InterPro" id="IPR017907">
    <property type="entry name" value="Znf_RING_CS"/>
</dbReference>
<evidence type="ECO:0000256" key="2">
    <source>
        <dbReference type="ARBA" id="ARBA00012483"/>
    </source>
</evidence>
<dbReference type="Ensembl" id="ENSACOT00000022531.1">
    <property type="protein sequence ID" value="ENSACOP00000021763.1"/>
    <property type="gene ID" value="ENSACOG00000014873.1"/>
</dbReference>
<reference evidence="10" key="1">
    <citation type="submission" date="2025-08" db="UniProtKB">
        <authorList>
            <consortium name="Ensembl"/>
        </authorList>
    </citation>
    <scope>IDENTIFICATION</scope>
</reference>
<protein>
    <recommendedName>
        <fullName evidence="2">RING-type E3 ubiquitin transferase</fullName>
        <ecNumber evidence="2">2.3.2.27</ecNumber>
    </recommendedName>
</protein>
<evidence type="ECO:0000256" key="6">
    <source>
        <dbReference type="ARBA" id="ARBA00022833"/>
    </source>
</evidence>
<dbReference type="InterPro" id="IPR001841">
    <property type="entry name" value="Znf_RING"/>
</dbReference>
<organism evidence="10 11">
    <name type="scientific">Amazona collaria</name>
    <name type="common">yellow-billed parrot</name>
    <dbReference type="NCBI Taxonomy" id="241587"/>
    <lineage>
        <taxon>Eukaryota</taxon>
        <taxon>Metazoa</taxon>
        <taxon>Chordata</taxon>
        <taxon>Craniata</taxon>
        <taxon>Vertebrata</taxon>
        <taxon>Euteleostomi</taxon>
        <taxon>Archelosauria</taxon>
        <taxon>Archosauria</taxon>
        <taxon>Dinosauria</taxon>
        <taxon>Saurischia</taxon>
        <taxon>Theropoda</taxon>
        <taxon>Coelurosauria</taxon>
        <taxon>Aves</taxon>
        <taxon>Neognathae</taxon>
        <taxon>Neoaves</taxon>
        <taxon>Telluraves</taxon>
        <taxon>Australaves</taxon>
        <taxon>Psittaciformes</taxon>
        <taxon>Psittacidae</taxon>
        <taxon>Amazona</taxon>
    </lineage>
</organism>
<keyword evidence="6 7" id="KW-0862">Zinc</keyword>
<dbReference type="PROSITE" id="PS00518">
    <property type="entry name" value="ZF_RING_1"/>
    <property type="match status" value="1"/>
</dbReference>
<dbReference type="EC" id="2.3.2.27" evidence="2"/>
<proteinExistence type="predicted"/>
<feature type="domain" description="C3H1-type" evidence="9">
    <location>
        <begin position="22"/>
        <end position="42"/>
    </location>
</feature>
<evidence type="ECO:0000256" key="7">
    <source>
        <dbReference type="PROSITE-ProRule" id="PRU00723"/>
    </source>
</evidence>
<dbReference type="GO" id="GO:0000209">
    <property type="term" value="P:protein polyubiquitination"/>
    <property type="evidence" value="ECO:0007669"/>
    <property type="project" value="InterPro"/>
</dbReference>
<dbReference type="SMART" id="SM00356">
    <property type="entry name" value="ZnF_C3H1"/>
    <property type="match status" value="2"/>
</dbReference>
<dbReference type="PROSITE" id="PS50103">
    <property type="entry name" value="ZF_C3H1"/>
    <property type="match status" value="2"/>
</dbReference>
<evidence type="ECO:0000259" key="8">
    <source>
        <dbReference type="PROSITE" id="PS50089"/>
    </source>
</evidence>
<dbReference type="SMART" id="SM00184">
    <property type="entry name" value="RING"/>
    <property type="match status" value="1"/>
</dbReference>
<comment type="catalytic activity">
    <reaction evidence="1">
        <text>S-ubiquitinyl-[E2 ubiquitin-conjugating enzyme]-L-cysteine + [acceptor protein]-L-lysine = [E2 ubiquitin-conjugating enzyme]-L-cysteine + N(6)-ubiquitinyl-[acceptor protein]-L-lysine.</text>
        <dbReference type="EC" id="2.3.2.27"/>
    </reaction>
</comment>
<evidence type="ECO:0000313" key="11">
    <source>
        <dbReference type="Proteomes" id="UP000694522"/>
    </source>
</evidence>
<dbReference type="InterPro" id="IPR018957">
    <property type="entry name" value="Znf_C3HC4_RING-type"/>
</dbReference>
<dbReference type="Gene3D" id="3.30.40.10">
    <property type="entry name" value="Zinc/RING finger domain, C3HC4 (zinc finger)"/>
    <property type="match status" value="1"/>
</dbReference>
<name>A0A8B9GBG3_9PSIT</name>
<accession>A0A8B9GBG3</accession>
<evidence type="ECO:0000256" key="1">
    <source>
        <dbReference type="ARBA" id="ARBA00000900"/>
    </source>
</evidence>
<dbReference type="InterPro" id="IPR045072">
    <property type="entry name" value="MKRN-like"/>
</dbReference>
<keyword evidence="3" id="KW-0808">Transferase</keyword>
<dbReference type="Pfam" id="PF00097">
    <property type="entry name" value="zf-C3HC4"/>
    <property type="match status" value="1"/>
</dbReference>
<dbReference type="PANTHER" id="PTHR11224:SF39">
    <property type="entry name" value="RING-TYPE E3 UBIQUITIN TRANSFERASE"/>
    <property type="match status" value="1"/>
</dbReference>
<evidence type="ECO:0000259" key="9">
    <source>
        <dbReference type="PROSITE" id="PS50103"/>
    </source>
</evidence>
<dbReference type="SUPFAM" id="SSF57850">
    <property type="entry name" value="RING/U-box"/>
    <property type="match status" value="1"/>
</dbReference>
<dbReference type="PANTHER" id="PTHR11224">
    <property type="entry name" value="MAKORIN-RELATED"/>
    <property type="match status" value="1"/>
</dbReference>
<dbReference type="GO" id="GO:0061630">
    <property type="term" value="F:ubiquitin protein ligase activity"/>
    <property type="evidence" value="ECO:0007669"/>
    <property type="project" value="UniProtKB-EC"/>
</dbReference>
<feature type="domain" description="C3H1-type" evidence="9">
    <location>
        <begin position="259"/>
        <end position="288"/>
    </location>
</feature>
<feature type="zinc finger region" description="C3H1-type" evidence="7">
    <location>
        <begin position="22"/>
        <end position="42"/>
    </location>
</feature>
<keyword evidence="5 7" id="KW-0863">Zinc-finger</keyword>
<feature type="zinc finger region" description="C3H1-type" evidence="7">
    <location>
        <begin position="259"/>
        <end position="288"/>
    </location>
</feature>
<keyword evidence="11" id="KW-1185">Reference proteome</keyword>
<dbReference type="InterPro" id="IPR013083">
    <property type="entry name" value="Znf_RING/FYVE/PHD"/>
</dbReference>
<dbReference type="GO" id="GO:0008270">
    <property type="term" value="F:zinc ion binding"/>
    <property type="evidence" value="ECO:0007669"/>
    <property type="project" value="UniProtKB-KW"/>
</dbReference>
<keyword evidence="4 7" id="KW-0479">Metal-binding</keyword>